<keyword evidence="3" id="KW-1185">Reference proteome</keyword>
<feature type="compositionally biased region" description="Low complexity" evidence="1">
    <location>
        <begin position="73"/>
        <end position="87"/>
    </location>
</feature>
<proteinExistence type="predicted"/>
<comment type="caution">
    <text evidence="2">The sequence shown here is derived from an EMBL/GenBank/DDBJ whole genome shotgun (WGS) entry which is preliminary data.</text>
</comment>
<feature type="region of interest" description="Disordered" evidence="1">
    <location>
        <begin position="169"/>
        <end position="190"/>
    </location>
</feature>
<reference evidence="2 3" key="1">
    <citation type="journal article" date="2024" name="Commun. Biol.">
        <title>Comparative genomic analysis of thermophilic fungi reveals convergent evolutionary adaptations and gene losses.</title>
        <authorList>
            <person name="Steindorff A.S."/>
            <person name="Aguilar-Pontes M.V."/>
            <person name="Robinson A.J."/>
            <person name="Andreopoulos B."/>
            <person name="LaButti K."/>
            <person name="Kuo A."/>
            <person name="Mondo S."/>
            <person name="Riley R."/>
            <person name="Otillar R."/>
            <person name="Haridas S."/>
            <person name="Lipzen A."/>
            <person name="Grimwood J."/>
            <person name="Schmutz J."/>
            <person name="Clum A."/>
            <person name="Reid I.D."/>
            <person name="Moisan M.C."/>
            <person name="Butler G."/>
            <person name="Nguyen T.T.M."/>
            <person name="Dewar K."/>
            <person name="Conant G."/>
            <person name="Drula E."/>
            <person name="Henrissat B."/>
            <person name="Hansel C."/>
            <person name="Singer S."/>
            <person name="Hutchinson M.I."/>
            <person name="de Vries R.P."/>
            <person name="Natvig D.O."/>
            <person name="Powell A.J."/>
            <person name="Tsang A."/>
            <person name="Grigoriev I.V."/>
        </authorList>
    </citation>
    <scope>NUCLEOTIDE SEQUENCE [LARGE SCALE GENOMIC DNA]</scope>
    <source>
        <strain evidence="2 3">CBS 494.80</strain>
    </source>
</reference>
<name>A0ABR4D0G0_9HELO</name>
<organism evidence="2 3">
    <name type="scientific">Oculimacula yallundae</name>
    <dbReference type="NCBI Taxonomy" id="86028"/>
    <lineage>
        <taxon>Eukaryota</taxon>
        <taxon>Fungi</taxon>
        <taxon>Dikarya</taxon>
        <taxon>Ascomycota</taxon>
        <taxon>Pezizomycotina</taxon>
        <taxon>Leotiomycetes</taxon>
        <taxon>Helotiales</taxon>
        <taxon>Ploettnerulaceae</taxon>
        <taxon>Oculimacula</taxon>
    </lineage>
</organism>
<protein>
    <submittedName>
        <fullName evidence="2">Uncharacterized protein</fullName>
    </submittedName>
</protein>
<feature type="compositionally biased region" description="Polar residues" evidence="1">
    <location>
        <begin position="1"/>
        <end position="14"/>
    </location>
</feature>
<evidence type="ECO:0000313" key="2">
    <source>
        <dbReference type="EMBL" id="KAL2074824.1"/>
    </source>
</evidence>
<sequence length="206" mass="22440">MSPNSEPPTTTYIPSETAPLFSPPSALRKRNTPLPLNLTKTNSATTTTSHTPPATPTPTLLSKLDPLAQPFISSFPTPDSNPNPNTDTHSHSHSRSSSDSATQTFTPPSTTPSTPTNTTSPPKTTLSPTHTTTIPLPIPLPTKPRHLDVLVRDYPIPEKAIDVAEALAKGPPPGRFYIVPAPKEESEEEKREEFERVKREIRGWMV</sequence>
<feature type="compositionally biased region" description="Low complexity" evidence="1">
    <location>
        <begin position="36"/>
        <end position="64"/>
    </location>
</feature>
<evidence type="ECO:0000256" key="1">
    <source>
        <dbReference type="SAM" id="MobiDB-lite"/>
    </source>
</evidence>
<feature type="compositionally biased region" description="Low complexity" evidence="1">
    <location>
        <begin position="95"/>
        <end position="135"/>
    </location>
</feature>
<feature type="region of interest" description="Disordered" evidence="1">
    <location>
        <begin position="1"/>
        <end position="140"/>
    </location>
</feature>
<evidence type="ECO:0000313" key="3">
    <source>
        <dbReference type="Proteomes" id="UP001595075"/>
    </source>
</evidence>
<dbReference type="EMBL" id="JAZHXI010000002">
    <property type="protein sequence ID" value="KAL2074824.1"/>
    <property type="molecule type" value="Genomic_DNA"/>
</dbReference>
<dbReference type="Proteomes" id="UP001595075">
    <property type="component" value="Unassembled WGS sequence"/>
</dbReference>
<accession>A0ABR4D0G0</accession>
<gene>
    <name evidence="2" type="ORF">VTL71DRAFT_8603</name>
</gene>